<comment type="caution">
    <text evidence="6">The sequence shown here is derived from an EMBL/GenBank/DDBJ whole genome shotgun (WGS) entry which is preliminary data.</text>
</comment>
<reference evidence="6 7" key="1">
    <citation type="submission" date="2020-08" db="EMBL/GenBank/DDBJ databases">
        <title>Oceanospirillum sp. nov. isolated from marine sediment.</title>
        <authorList>
            <person name="Ji X."/>
        </authorList>
    </citation>
    <scope>NUCLEOTIDE SEQUENCE [LARGE SCALE GENOMIC DNA]</scope>
    <source>
        <strain evidence="6 7">D5</strain>
    </source>
</reference>
<evidence type="ECO:0000256" key="3">
    <source>
        <dbReference type="ARBA" id="ARBA00023125"/>
    </source>
</evidence>
<evidence type="ECO:0000256" key="2">
    <source>
        <dbReference type="ARBA" id="ARBA00022908"/>
    </source>
</evidence>
<evidence type="ECO:0000256" key="1">
    <source>
        <dbReference type="ARBA" id="ARBA00008857"/>
    </source>
</evidence>
<protein>
    <submittedName>
        <fullName evidence="6">Tyrosine-type recombinase/integrase</fullName>
    </submittedName>
</protein>
<keyword evidence="4" id="KW-0233">DNA recombination</keyword>
<dbReference type="GO" id="GO:0015074">
    <property type="term" value="P:DNA integration"/>
    <property type="evidence" value="ECO:0007669"/>
    <property type="project" value="UniProtKB-KW"/>
</dbReference>
<name>A0A839IV88_9GAMM</name>
<gene>
    <name evidence="6" type="ORF">H4O21_18610</name>
</gene>
<keyword evidence="3" id="KW-0238">DNA-binding</keyword>
<keyword evidence="2" id="KW-0229">DNA integration</keyword>
<dbReference type="Pfam" id="PF00589">
    <property type="entry name" value="Phage_integrase"/>
    <property type="match status" value="1"/>
</dbReference>
<dbReference type="AlphaFoldDB" id="A0A839IV88"/>
<sequence>MANQKGYIPWNRDKDVGTKPPLSLDQVQTIRNLLKASDNLRELLMFELAIDTSFRGSDLVALQVSHIIKGGEIIDTIKLRPKKTKRKTKKKGTNEGVAVGVLKEETIEIFKKYLEQTGKSGDDYLFTPLRGKRSPHITAHAYRAIVKRWFTRAEINTQVYASHSLRRVNPSIMYANTGNLKGVQEILGHINIENTALYLGIGKEEAIDLARKYRA</sequence>
<dbReference type="InterPro" id="IPR013762">
    <property type="entry name" value="Integrase-like_cat_sf"/>
</dbReference>
<dbReference type="SUPFAM" id="SSF56349">
    <property type="entry name" value="DNA breaking-rejoining enzymes"/>
    <property type="match status" value="1"/>
</dbReference>
<dbReference type="InterPro" id="IPR011010">
    <property type="entry name" value="DNA_brk_join_enz"/>
</dbReference>
<evidence type="ECO:0000313" key="6">
    <source>
        <dbReference type="EMBL" id="MBB1488622.1"/>
    </source>
</evidence>
<dbReference type="EMBL" id="JACJFM010000032">
    <property type="protein sequence ID" value="MBB1488622.1"/>
    <property type="molecule type" value="Genomic_DNA"/>
</dbReference>
<dbReference type="GO" id="GO:0006310">
    <property type="term" value="P:DNA recombination"/>
    <property type="evidence" value="ECO:0007669"/>
    <property type="project" value="UniProtKB-KW"/>
</dbReference>
<dbReference type="PANTHER" id="PTHR30349:SF41">
    <property type="entry name" value="INTEGRASE_RECOMBINASE PROTEIN MJ0367-RELATED"/>
    <property type="match status" value="1"/>
</dbReference>
<accession>A0A839IV88</accession>
<evidence type="ECO:0000313" key="7">
    <source>
        <dbReference type="Proteomes" id="UP000565262"/>
    </source>
</evidence>
<organism evidence="6 7">
    <name type="scientific">Oceanospirillum sediminis</name>
    <dbReference type="NCBI Taxonomy" id="2760088"/>
    <lineage>
        <taxon>Bacteria</taxon>
        <taxon>Pseudomonadati</taxon>
        <taxon>Pseudomonadota</taxon>
        <taxon>Gammaproteobacteria</taxon>
        <taxon>Oceanospirillales</taxon>
        <taxon>Oceanospirillaceae</taxon>
        <taxon>Oceanospirillum</taxon>
    </lineage>
</organism>
<dbReference type="PROSITE" id="PS51898">
    <property type="entry name" value="TYR_RECOMBINASE"/>
    <property type="match status" value="1"/>
</dbReference>
<dbReference type="Gene3D" id="1.10.443.10">
    <property type="entry name" value="Intergrase catalytic core"/>
    <property type="match status" value="1"/>
</dbReference>
<comment type="similarity">
    <text evidence="1">Belongs to the 'phage' integrase family.</text>
</comment>
<dbReference type="PANTHER" id="PTHR30349">
    <property type="entry name" value="PHAGE INTEGRASE-RELATED"/>
    <property type="match status" value="1"/>
</dbReference>
<keyword evidence="7" id="KW-1185">Reference proteome</keyword>
<dbReference type="Proteomes" id="UP000565262">
    <property type="component" value="Unassembled WGS sequence"/>
</dbReference>
<feature type="domain" description="Tyr recombinase" evidence="5">
    <location>
        <begin position="17"/>
        <end position="211"/>
    </location>
</feature>
<dbReference type="InterPro" id="IPR050090">
    <property type="entry name" value="Tyrosine_recombinase_XerCD"/>
</dbReference>
<evidence type="ECO:0000256" key="4">
    <source>
        <dbReference type="ARBA" id="ARBA00023172"/>
    </source>
</evidence>
<evidence type="ECO:0000259" key="5">
    <source>
        <dbReference type="PROSITE" id="PS51898"/>
    </source>
</evidence>
<dbReference type="RefSeq" id="WP_182810394.1">
    <property type="nucleotide sequence ID" value="NZ_JACJFM010000032.1"/>
</dbReference>
<dbReference type="InterPro" id="IPR002104">
    <property type="entry name" value="Integrase_catalytic"/>
</dbReference>
<dbReference type="GO" id="GO:0003677">
    <property type="term" value="F:DNA binding"/>
    <property type="evidence" value="ECO:0007669"/>
    <property type="project" value="UniProtKB-KW"/>
</dbReference>
<proteinExistence type="inferred from homology"/>